<proteinExistence type="predicted"/>
<evidence type="ECO:0000313" key="2">
    <source>
        <dbReference type="EMBL" id="SNT35129.1"/>
    </source>
</evidence>
<evidence type="ECO:0000259" key="1">
    <source>
        <dbReference type="Pfam" id="PF01433"/>
    </source>
</evidence>
<dbReference type="AlphaFoldDB" id="A0A239LZP9"/>
<keyword evidence="3" id="KW-1185">Reference proteome</keyword>
<dbReference type="InterPro" id="IPR014782">
    <property type="entry name" value="Peptidase_M1_dom"/>
</dbReference>
<gene>
    <name evidence="2" type="ORF">SAMN05421640_3468</name>
</gene>
<organism evidence="2 3">
    <name type="scientific">Ekhidna lutea</name>
    <dbReference type="NCBI Taxonomy" id="447679"/>
    <lineage>
        <taxon>Bacteria</taxon>
        <taxon>Pseudomonadati</taxon>
        <taxon>Bacteroidota</taxon>
        <taxon>Cytophagia</taxon>
        <taxon>Cytophagales</taxon>
        <taxon>Reichenbachiellaceae</taxon>
        <taxon>Ekhidna</taxon>
    </lineage>
</organism>
<evidence type="ECO:0000313" key="3">
    <source>
        <dbReference type="Proteomes" id="UP000198393"/>
    </source>
</evidence>
<dbReference type="Proteomes" id="UP000198393">
    <property type="component" value="Unassembled WGS sequence"/>
</dbReference>
<sequence length="749" mass="84935">MYLNEIYIKYNLIYGRASYQHSTSGMSLPATIRFICASSYSKTNSLMKKVFSLITLILSVTLVAQEKRFFMPKEMQQAYDKGTRSYDGKPGENYWHNTVDYDIEASIDPETRGITGMSTITYQNNSPDDLSAIVVRLYNDVYKKGNTRLTTIDDRDVNDGITLNMVQVRGDSIDLESRSVTRNGTNLFIRLDEAVKSGESIDLAINWETVIPYTNRRTGVADSTSFFVAYWYPQVAVYDDVFGWDTQNYTFRTEFYNNLANFNVSFTAPKSFTIWATGVLQNPEEVFNDGTLERYNTAFTAIEPLDIIGGDDLNDGFTHKSGTWKFKADEVPDFAFAMSDHYEWNAASQKVDGEDVLISSVYPMGNPQAFAAMTPNQQKTMKHFSEDIPGVPYPYPRFTTFIGLGGGGMEFPMMAYNGGPGLGVTVHEMFHMYFPMYVRVNERRFAWMDEGWADYITSLVTNRFFEDDDSDLFTTFKGSVGGMQGQYEDLPLFASSQFMDGTNYGYSAYPLPAFIYSMLHQHLGDEVFFKAYKEYINRWAKKSPIPYDFFYTFEDVSGEDLSWLWKPWFFEFGAPDLKIGGVKKDKLTIINAGSRPVPVKVEVKYNDGTDYSTTLSGKDVYGKKEFEVMIPEYKKIETISVNASVPDLNDTDNFFPSLQERMADVEVPESILGTYSIANFNIKTMIEKEEGLLKVKVPAAGMNMVLLPNEDTWQSLDGQVVITFDDSGDQTSMSMELKQFGVTAQGTKD</sequence>
<name>A0A239LZP9_EKHLU</name>
<dbReference type="EMBL" id="FZPD01000006">
    <property type="protein sequence ID" value="SNT35129.1"/>
    <property type="molecule type" value="Genomic_DNA"/>
</dbReference>
<protein>
    <recommendedName>
        <fullName evidence="1">Peptidase M1 membrane alanine aminopeptidase domain-containing protein</fullName>
    </recommendedName>
</protein>
<accession>A0A239LZP9</accession>
<dbReference type="CDD" id="cd09604">
    <property type="entry name" value="M1_APN_like"/>
    <property type="match status" value="1"/>
</dbReference>
<dbReference type="GO" id="GO:0008237">
    <property type="term" value="F:metallopeptidase activity"/>
    <property type="evidence" value="ECO:0007669"/>
    <property type="project" value="InterPro"/>
</dbReference>
<reference evidence="2 3" key="1">
    <citation type="submission" date="2017-06" db="EMBL/GenBank/DDBJ databases">
        <authorList>
            <person name="Kim H.J."/>
            <person name="Triplett B.A."/>
        </authorList>
    </citation>
    <scope>NUCLEOTIDE SEQUENCE [LARGE SCALE GENOMIC DNA]</scope>
    <source>
        <strain evidence="2 3">DSM 19307</strain>
    </source>
</reference>
<dbReference type="Gene3D" id="1.10.390.10">
    <property type="entry name" value="Neutral Protease Domain 2"/>
    <property type="match status" value="1"/>
</dbReference>
<dbReference type="Pfam" id="PF01433">
    <property type="entry name" value="Peptidase_M1"/>
    <property type="match status" value="1"/>
</dbReference>
<feature type="domain" description="Peptidase M1 membrane alanine aminopeptidase" evidence="1">
    <location>
        <begin position="424"/>
        <end position="568"/>
    </location>
</feature>
<dbReference type="SUPFAM" id="SSF55486">
    <property type="entry name" value="Metalloproteases ('zincins'), catalytic domain"/>
    <property type="match status" value="1"/>
</dbReference>
<dbReference type="InterPro" id="IPR027268">
    <property type="entry name" value="Peptidase_M4/M1_CTD_sf"/>
</dbReference>
<dbReference type="GO" id="GO:0008270">
    <property type="term" value="F:zinc ion binding"/>
    <property type="evidence" value="ECO:0007669"/>
    <property type="project" value="InterPro"/>
</dbReference>